<dbReference type="Gene3D" id="2.20.25.10">
    <property type="match status" value="1"/>
</dbReference>
<dbReference type="EMBL" id="MN740274">
    <property type="protein sequence ID" value="QHT97279.1"/>
    <property type="molecule type" value="Genomic_DNA"/>
</dbReference>
<name>A0A6C0IXG4_9ZZZZ</name>
<evidence type="ECO:0000313" key="1">
    <source>
        <dbReference type="EMBL" id="QHT97279.1"/>
    </source>
</evidence>
<accession>A0A6C0IXG4</accession>
<proteinExistence type="predicted"/>
<dbReference type="AlphaFoldDB" id="A0A6C0IXG4"/>
<sequence>MNFCPDCKFMVYTKLSQDKKTLINYCNNCSWEGEYINKKDDGSILVYKNIYSKEFIPEEYIINKYTVQDPTLPRINNIACINKKCLTNIDIKKKAIFIKSKNGDEISSELIQGIKDLIESKEIVDYTVSEVNKFSLLIIINIDSDYIKVNDIVNTNIEIGNIELSIEEYVKPKNEIIFIKYDTDNMKYLYLCTNCLSSWKNK</sequence>
<reference evidence="1" key="1">
    <citation type="journal article" date="2020" name="Nature">
        <title>Giant virus diversity and host interactions through global metagenomics.</title>
        <authorList>
            <person name="Schulz F."/>
            <person name="Roux S."/>
            <person name="Paez-Espino D."/>
            <person name="Jungbluth S."/>
            <person name="Walsh D.A."/>
            <person name="Denef V.J."/>
            <person name="McMahon K.D."/>
            <person name="Konstantinidis K.T."/>
            <person name="Eloe-Fadrosh E.A."/>
            <person name="Kyrpides N.C."/>
            <person name="Woyke T."/>
        </authorList>
    </citation>
    <scope>NUCLEOTIDE SEQUENCE</scope>
    <source>
        <strain evidence="1">GVMAG-M-3300025138-11</strain>
    </source>
</reference>
<protein>
    <recommendedName>
        <fullName evidence="2">DNA-directed RNA polymerase M/15kDa subunit domain-containing protein</fullName>
    </recommendedName>
</protein>
<evidence type="ECO:0008006" key="2">
    <source>
        <dbReference type="Google" id="ProtNLM"/>
    </source>
</evidence>
<organism evidence="1">
    <name type="scientific">viral metagenome</name>
    <dbReference type="NCBI Taxonomy" id="1070528"/>
    <lineage>
        <taxon>unclassified sequences</taxon>
        <taxon>metagenomes</taxon>
        <taxon>organismal metagenomes</taxon>
    </lineage>
</organism>